<gene>
    <name evidence="2" type="ORF">E6A44_008345</name>
</gene>
<feature type="compositionally biased region" description="Basic and acidic residues" evidence="1">
    <location>
        <begin position="64"/>
        <end position="80"/>
    </location>
</feature>
<sequence length="99" mass="10992">MDTQNQDNVNEQGSVQYNEEINKNVPREDIKSQENVLSGLSDKERDQAAEADHKGVNDLQSGLSEKERTNAAEADGKINSETKGGLSDQERREAADESW</sequence>
<protein>
    <recommendedName>
        <fullName evidence="4">CsbD family protein</fullName>
    </recommendedName>
</protein>
<feature type="compositionally biased region" description="Basic and acidic residues" evidence="1">
    <location>
        <begin position="20"/>
        <end position="32"/>
    </location>
</feature>
<evidence type="ECO:0000313" key="3">
    <source>
        <dbReference type="Proteomes" id="UP001517247"/>
    </source>
</evidence>
<name>A0ABW9J6S7_9SPHI</name>
<feature type="compositionally biased region" description="Basic and acidic residues" evidence="1">
    <location>
        <begin position="41"/>
        <end position="56"/>
    </location>
</feature>
<keyword evidence="3" id="KW-1185">Reference proteome</keyword>
<feature type="region of interest" description="Disordered" evidence="1">
    <location>
        <begin position="1"/>
        <end position="99"/>
    </location>
</feature>
<comment type="caution">
    <text evidence="2">The sequence shown here is derived from an EMBL/GenBank/DDBJ whole genome shotgun (WGS) entry which is preliminary data.</text>
</comment>
<proteinExistence type="predicted"/>
<dbReference type="Proteomes" id="UP001517247">
    <property type="component" value="Unassembled WGS sequence"/>
</dbReference>
<feature type="compositionally biased region" description="Basic and acidic residues" evidence="1">
    <location>
        <begin position="88"/>
        <end position="99"/>
    </location>
</feature>
<evidence type="ECO:0008006" key="4">
    <source>
        <dbReference type="Google" id="ProtNLM"/>
    </source>
</evidence>
<organism evidence="2 3">
    <name type="scientific">Pedobacter ureilyticus</name>
    <dbReference type="NCBI Taxonomy" id="1393051"/>
    <lineage>
        <taxon>Bacteria</taxon>
        <taxon>Pseudomonadati</taxon>
        <taxon>Bacteroidota</taxon>
        <taxon>Sphingobacteriia</taxon>
        <taxon>Sphingobacteriales</taxon>
        <taxon>Sphingobacteriaceae</taxon>
        <taxon>Pedobacter</taxon>
    </lineage>
</organism>
<evidence type="ECO:0000313" key="2">
    <source>
        <dbReference type="EMBL" id="MFN0255577.1"/>
    </source>
</evidence>
<dbReference type="RefSeq" id="WP_138722672.1">
    <property type="nucleotide sequence ID" value="NZ_SSHJ02000005.1"/>
</dbReference>
<dbReference type="EMBL" id="SSHJ02000005">
    <property type="protein sequence ID" value="MFN0255577.1"/>
    <property type="molecule type" value="Genomic_DNA"/>
</dbReference>
<feature type="compositionally biased region" description="Polar residues" evidence="1">
    <location>
        <begin position="1"/>
        <end position="19"/>
    </location>
</feature>
<accession>A0ABW9J6S7</accession>
<evidence type="ECO:0000256" key="1">
    <source>
        <dbReference type="SAM" id="MobiDB-lite"/>
    </source>
</evidence>
<reference evidence="2 3" key="1">
    <citation type="submission" date="2024-12" db="EMBL/GenBank/DDBJ databases">
        <authorList>
            <person name="Hu S."/>
        </authorList>
    </citation>
    <scope>NUCLEOTIDE SEQUENCE [LARGE SCALE GENOMIC DNA]</scope>
    <source>
        <strain evidence="2 3">THG-T11</strain>
    </source>
</reference>